<evidence type="ECO:0000313" key="3">
    <source>
        <dbReference type="Proteomes" id="UP001596056"/>
    </source>
</evidence>
<dbReference type="Pfam" id="PF05406">
    <property type="entry name" value="WGR"/>
    <property type="match status" value="1"/>
</dbReference>
<evidence type="ECO:0000259" key="1">
    <source>
        <dbReference type="PROSITE" id="PS51977"/>
    </source>
</evidence>
<feature type="domain" description="WGR" evidence="1">
    <location>
        <begin position="26"/>
        <end position="107"/>
    </location>
</feature>
<dbReference type="EMBL" id="JBHSNA010000026">
    <property type="protein sequence ID" value="MFC5568120.1"/>
    <property type="molecule type" value="Genomic_DNA"/>
</dbReference>
<dbReference type="SUPFAM" id="SSF142921">
    <property type="entry name" value="WGR domain-like"/>
    <property type="match status" value="1"/>
</dbReference>
<accession>A0ABW0SGM5</accession>
<name>A0ABW0SGM5_9RHOB</name>
<sequence length="107" mass="11529">MSGPEQLDLLDWLTAQPAEPPLAASALHLYVGLTASPAAPAPVLLTRVDPSCNMRRLSGLALAQSLWGEAGVVCHWGRIGSQGQSRTDWHGSLEVAMAARKRRRGYR</sequence>
<dbReference type="InterPro" id="IPR008893">
    <property type="entry name" value="WGR_domain"/>
</dbReference>
<dbReference type="CDD" id="cd07996">
    <property type="entry name" value="WGR_MMR_like"/>
    <property type="match status" value="1"/>
</dbReference>
<dbReference type="PROSITE" id="PS51977">
    <property type="entry name" value="WGR"/>
    <property type="match status" value="1"/>
</dbReference>
<reference evidence="3" key="1">
    <citation type="journal article" date="2019" name="Int. J. Syst. Evol. Microbiol.">
        <title>The Global Catalogue of Microorganisms (GCM) 10K type strain sequencing project: providing services to taxonomists for standard genome sequencing and annotation.</title>
        <authorList>
            <consortium name="The Broad Institute Genomics Platform"/>
            <consortium name="The Broad Institute Genome Sequencing Center for Infectious Disease"/>
            <person name="Wu L."/>
            <person name="Ma J."/>
        </authorList>
    </citation>
    <scope>NUCLEOTIDE SEQUENCE [LARGE SCALE GENOMIC DNA]</scope>
    <source>
        <strain evidence="3">KACC 11588</strain>
    </source>
</reference>
<dbReference type="Proteomes" id="UP001596056">
    <property type="component" value="Unassembled WGS sequence"/>
</dbReference>
<dbReference type="InterPro" id="IPR049809">
    <property type="entry name" value="YehF/YfeS-like_WGR"/>
</dbReference>
<evidence type="ECO:0000313" key="2">
    <source>
        <dbReference type="EMBL" id="MFC5568120.1"/>
    </source>
</evidence>
<protein>
    <submittedName>
        <fullName evidence="2">WGR domain-containing protein</fullName>
    </submittedName>
</protein>
<organism evidence="2 3">
    <name type="scientific">Rubellimicrobium aerolatum</name>
    <dbReference type="NCBI Taxonomy" id="490979"/>
    <lineage>
        <taxon>Bacteria</taxon>
        <taxon>Pseudomonadati</taxon>
        <taxon>Pseudomonadota</taxon>
        <taxon>Alphaproteobacteria</taxon>
        <taxon>Rhodobacterales</taxon>
        <taxon>Roseobacteraceae</taxon>
        <taxon>Rubellimicrobium</taxon>
    </lineage>
</organism>
<gene>
    <name evidence="2" type="ORF">ACFPOC_17055</name>
</gene>
<dbReference type="InterPro" id="IPR036930">
    <property type="entry name" value="WGR_dom_sf"/>
</dbReference>
<proteinExistence type="predicted"/>
<dbReference type="RefSeq" id="WP_209843416.1">
    <property type="nucleotide sequence ID" value="NZ_JAGGJP010000032.1"/>
</dbReference>
<comment type="caution">
    <text evidence="2">The sequence shown here is derived from an EMBL/GenBank/DDBJ whole genome shotgun (WGS) entry which is preliminary data.</text>
</comment>
<keyword evidence="3" id="KW-1185">Reference proteome</keyword>